<dbReference type="InterPro" id="IPR011701">
    <property type="entry name" value="MFS"/>
</dbReference>
<protein>
    <submittedName>
        <fullName evidence="5">MFS general substrate transporter</fullName>
    </submittedName>
</protein>
<dbReference type="STRING" id="1328759.A0A5C2RPT5"/>
<keyword evidence="3" id="KW-0812">Transmembrane</keyword>
<dbReference type="SUPFAM" id="SSF103473">
    <property type="entry name" value="MFS general substrate transporter"/>
    <property type="match status" value="1"/>
</dbReference>
<dbReference type="PANTHER" id="PTHR11360">
    <property type="entry name" value="MONOCARBOXYLATE TRANSPORTER"/>
    <property type="match status" value="1"/>
</dbReference>
<dbReference type="PANTHER" id="PTHR11360:SF234">
    <property type="entry name" value="MFS-TYPE TRANSPORTER DBAD-RELATED"/>
    <property type="match status" value="1"/>
</dbReference>
<evidence type="ECO:0000256" key="2">
    <source>
        <dbReference type="ARBA" id="ARBA00006727"/>
    </source>
</evidence>
<evidence type="ECO:0000313" key="6">
    <source>
        <dbReference type="Proteomes" id="UP000313359"/>
    </source>
</evidence>
<dbReference type="PROSITE" id="PS50850">
    <property type="entry name" value="MFS"/>
    <property type="match status" value="1"/>
</dbReference>
<feature type="transmembrane region" description="Helical" evidence="3">
    <location>
        <begin position="349"/>
        <end position="370"/>
    </location>
</feature>
<evidence type="ECO:0000256" key="3">
    <source>
        <dbReference type="SAM" id="Phobius"/>
    </source>
</evidence>
<dbReference type="Proteomes" id="UP000313359">
    <property type="component" value="Unassembled WGS sequence"/>
</dbReference>
<dbReference type="AlphaFoldDB" id="A0A5C2RPT5"/>
<dbReference type="Pfam" id="PF07690">
    <property type="entry name" value="MFS_1"/>
    <property type="match status" value="1"/>
</dbReference>
<comment type="subcellular location">
    <subcellularLocation>
        <location evidence="1">Membrane</location>
        <topology evidence="1">Multi-pass membrane protein</topology>
    </subcellularLocation>
</comment>
<reference evidence="5" key="1">
    <citation type="journal article" date="2018" name="Genome Biol. Evol.">
        <title>Genomics and development of Lentinus tigrinus, a white-rot wood-decaying mushroom with dimorphic fruiting bodies.</title>
        <authorList>
            <person name="Wu B."/>
            <person name="Xu Z."/>
            <person name="Knudson A."/>
            <person name="Carlson A."/>
            <person name="Chen N."/>
            <person name="Kovaka S."/>
            <person name="LaButti K."/>
            <person name="Lipzen A."/>
            <person name="Pennachio C."/>
            <person name="Riley R."/>
            <person name="Schakwitz W."/>
            <person name="Umezawa K."/>
            <person name="Ohm R.A."/>
            <person name="Grigoriev I.V."/>
            <person name="Nagy L.G."/>
            <person name="Gibbons J."/>
            <person name="Hibbett D."/>
        </authorList>
    </citation>
    <scope>NUCLEOTIDE SEQUENCE [LARGE SCALE GENOMIC DNA]</scope>
    <source>
        <strain evidence="5">ALCF2SS1-6</strain>
    </source>
</reference>
<dbReference type="GO" id="GO:0016020">
    <property type="term" value="C:membrane"/>
    <property type="evidence" value="ECO:0007669"/>
    <property type="project" value="UniProtKB-SubCell"/>
</dbReference>
<dbReference type="OrthoDB" id="6509908at2759"/>
<evidence type="ECO:0000259" key="4">
    <source>
        <dbReference type="PROSITE" id="PS50850"/>
    </source>
</evidence>
<feature type="transmembrane region" description="Helical" evidence="3">
    <location>
        <begin position="103"/>
        <end position="123"/>
    </location>
</feature>
<dbReference type="Gene3D" id="1.20.1250.20">
    <property type="entry name" value="MFS general substrate transporter like domains"/>
    <property type="match status" value="2"/>
</dbReference>
<keyword evidence="3" id="KW-1133">Transmembrane helix</keyword>
<sequence length="389" mass="41932">MPDGGLRAWLVILGVATGVCATFRLVNAWGVFQAYYEETLLQNSSPSNIAWIGSIQYTLNFLPGLAIGRLFDMGWFFTPLCGGSLLLLAATFLIGECTRYCEFLLCQGFAVGLSCGIIFNVILGTPAHWFKRRLGLALGFSSISSSIGGHRLPHRRPNTHTTRRVSDSSKSTIGNRYLSTHIRFKWTMRMLGLIEMCIVEYHCRIRRRLSPNREPGPFIDLRAFASAAYMLYCAADFVAFLGFYTVLTYIDVSATEAGIPSSLSFYLVAIANGCSLIGRIAGGVIADKTGPLTVMIPATFINGILTFAWPFAKSTGAYIAIAVIYGMVNGVFVSLVPGPIMQMGRTQRIGVLVGMSSTIMALGAVAGPPISGAINSSTGGFKFVGIYAG</sequence>
<keyword evidence="3" id="KW-0472">Membrane</keyword>
<feature type="transmembrane region" description="Helical" evidence="3">
    <location>
        <begin position="317"/>
        <end position="337"/>
    </location>
</feature>
<gene>
    <name evidence="5" type="ORF">L227DRAFT_589651</name>
</gene>
<proteinExistence type="inferred from homology"/>
<dbReference type="GO" id="GO:0022857">
    <property type="term" value="F:transmembrane transporter activity"/>
    <property type="evidence" value="ECO:0007669"/>
    <property type="project" value="InterPro"/>
</dbReference>
<accession>A0A5C2RPT5</accession>
<feature type="transmembrane region" description="Helical" evidence="3">
    <location>
        <begin position="264"/>
        <end position="285"/>
    </location>
</feature>
<dbReference type="EMBL" id="ML122354">
    <property type="protein sequence ID" value="RPD52525.1"/>
    <property type="molecule type" value="Genomic_DNA"/>
</dbReference>
<dbReference type="InterPro" id="IPR036259">
    <property type="entry name" value="MFS_trans_sf"/>
</dbReference>
<evidence type="ECO:0000256" key="1">
    <source>
        <dbReference type="ARBA" id="ARBA00004141"/>
    </source>
</evidence>
<keyword evidence="6" id="KW-1185">Reference proteome</keyword>
<comment type="similarity">
    <text evidence="2">Belongs to the major facilitator superfamily. Monocarboxylate porter (TC 2.A.1.13) family.</text>
</comment>
<dbReference type="InterPro" id="IPR020846">
    <property type="entry name" value="MFS_dom"/>
</dbReference>
<name>A0A5C2RPT5_9APHY</name>
<feature type="domain" description="Major facilitator superfamily (MFS) profile" evidence="4">
    <location>
        <begin position="228"/>
        <end position="389"/>
    </location>
</feature>
<feature type="transmembrane region" description="Helical" evidence="3">
    <location>
        <begin position="223"/>
        <end position="244"/>
    </location>
</feature>
<organism evidence="5 6">
    <name type="scientific">Lentinus tigrinus ALCF2SS1-6</name>
    <dbReference type="NCBI Taxonomy" id="1328759"/>
    <lineage>
        <taxon>Eukaryota</taxon>
        <taxon>Fungi</taxon>
        <taxon>Dikarya</taxon>
        <taxon>Basidiomycota</taxon>
        <taxon>Agaricomycotina</taxon>
        <taxon>Agaricomycetes</taxon>
        <taxon>Polyporales</taxon>
        <taxon>Polyporaceae</taxon>
        <taxon>Lentinus</taxon>
    </lineage>
</organism>
<dbReference type="InterPro" id="IPR050327">
    <property type="entry name" value="Proton-linked_MCT"/>
</dbReference>
<feature type="transmembrane region" description="Helical" evidence="3">
    <location>
        <begin position="73"/>
        <end position="94"/>
    </location>
</feature>
<feature type="transmembrane region" description="Helical" evidence="3">
    <location>
        <begin position="6"/>
        <end position="27"/>
    </location>
</feature>
<evidence type="ECO:0000313" key="5">
    <source>
        <dbReference type="EMBL" id="RPD52525.1"/>
    </source>
</evidence>